<accession>A0A0E9SDE7</accession>
<sequence>MYFVKKYCLTFV</sequence>
<reference evidence="1" key="1">
    <citation type="submission" date="2014-11" db="EMBL/GenBank/DDBJ databases">
        <authorList>
            <person name="Amaro Gonzalez C."/>
        </authorList>
    </citation>
    <scope>NUCLEOTIDE SEQUENCE</scope>
</reference>
<reference evidence="1" key="2">
    <citation type="journal article" date="2015" name="Fish Shellfish Immunol.">
        <title>Early steps in the European eel (Anguilla anguilla)-Vibrio vulnificus interaction in the gills: Role of the RtxA13 toxin.</title>
        <authorList>
            <person name="Callol A."/>
            <person name="Pajuelo D."/>
            <person name="Ebbesson L."/>
            <person name="Teles M."/>
            <person name="MacKenzie S."/>
            <person name="Amaro C."/>
        </authorList>
    </citation>
    <scope>NUCLEOTIDE SEQUENCE</scope>
</reference>
<proteinExistence type="predicted"/>
<name>A0A0E9SDE7_ANGAN</name>
<dbReference type="EMBL" id="GBXM01069281">
    <property type="protein sequence ID" value="JAH39296.1"/>
    <property type="molecule type" value="Transcribed_RNA"/>
</dbReference>
<evidence type="ECO:0000313" key="1">
    <source>
        <dbReference type="EMBL" id="JAH39296.1"/>
    </source>
</evidence>
<protein>
    <submittedName>
        <fullName evidence="1">Uncharacterized protein</fullName>
    </submittedName>
</protein>
<organism evidence="1">
    <name type="scientific">Anguilla anguilla</name>
    <name type="common">European freshwater eel</name>
    <name type="synonym">Muraena anguilla</name>
    <dbReference type="NCBI Taxonomy" id="7936"/>
    <lineage>
        <taxon>Eukaryota</taxon>
        <taxon>Metazoa</taxon>
        <taxon>Chordata</taxon>
        <taxon>Craniata</taxon>
        <taxon>Vertebrata</taxon>
        <taxon>Euteleostomi</taxon>
        <taxon>Actinopterygii</taxon>
        <taxon>Neopterygii</taxon>
        <taxon>Teleostei</taxon>
        <taxon>Anguilliformes</taxon>
        <taxon>Anguillidae</taxon>
        <taxon>Anguilla</taxon>
    </lineage>
</organism>